<evidence type="ECO:0000313" key="5">
    <source>
        <dbReference type="EMBL" id="UOA17047.1"/>
    </source>
</evidence>
<reference evidence="6" key="1">
    <citation type="journal article" date="2022" name="Microorganisms">
        <title>Beyond the ABCs#Discovery of Three New Plasmid Types in Rhodobacterales (RepQ, RepY, RepW).</title>
        <authorList>
            <person name="Freese H.M."/>
            <person name="Ringel V."/>
            <person name="Overmann J."/>
            <person name="Petersen J."/>
        </authorList>
    </citation>
    <scope>NUCLEOTIDE SEQUENCE [LARGE SCALE GENOMIC DNA]</scope>
    <source>
        <strain evidence="6">DSM 109990</strain>
        <plasmid evidence="6">pDSM109990_c</plasmid>
    </source>
</reference>
<evidence type="ECO:0000313" key="6">
    <source>
        <dbReference type="Proteomes" id="UP000831019"/>
    </source>
</evidence>
<keyword evidence="1" id="KW-0805">Transcription regulation</keyword>
<geneLocation type="plasmid" evidence="5 6">
    <name>pDSM109990_c</name>
</geneLocation>
<evidence type="ECO:0000256" key="3">
    <source>
        <dbReference type="ARBA" id="ARBA00023163"/>
    </source>
</evidence>
<gene>
    <name evidence="5" type="primary">gntR_4</name>
    <name evidence="5" type="ORF">DSM109990_03941</name>
</gene>
<dbReference type="PANTHER" id="PTHR43537:SF51">
    <property type="entry name" value="HTH-TYPE TRANSCRIPTIONAL REGULATOR LGOR-RELATED"/>
    <property type="match status" value="1"/>
</dbReference>
<dbReference type="PANTHER" id="PTHR43537">
    <property type="entry name" value="TRANSCRIPTIONAL REGULATOR, GNTR FAMILY"/>
    <property type="match status" value="1"/>
</dbReference>
<name>A0ABY3ZS40_9RHOB</name>
<dbReference type="RefSeq" id="WP_243263816.1">
    <property type="nucleotide sequence ID" value="NZ_CP085147.1"/>
</dbReference>
<evidence type="ECO:0000256" key="2">
    <source>
        <dbReference type="ARBA" id="ARBA00023125"/>
    </source>
</evidence>
<dbReference type="Gene3D" id="1.20.120.530">
    <property type="entry name" value="GntR ligand-binding domain-like"/>
    <property type="match status" value="1"/>
</dbReference>
<organism evidence="5 6">
    <name type="scientific">Sulfitobacter dubius</name>
    <dbReference type="NCBI Taxonomy" id="218673"/>
    <lineage>
        <taxon>Bacteria</taxon>
        <taxon>Pseudomonadati</taxon>
        <taxon>Pseudomonadota</taxon>
        <taxon>Alphaproteobacteria</taxon>
        <taxon>Rhodobacterales</taxon>
        <taxon>Roseobacteraceae</taxon>
        <taxon>Sulfitobacter</taxon>
    </lineage>
</organism>
<dbReference type="Pfam" id="PF00392">
    <property type="entry name" value="GntR"/>
    <property type="match status" value="1"/>
</dbReference>
<evidence type="ECO:0000256" key="1">
    <source>
        <dbReference type="ARBA" id="ARBA00023015"/>
    </source>
</evidence>
<dbReference type="InterPro" id="IPR011711">
    <property type="entry name" value="GntR_C"/>
</dbReference>
<dbReference type="Proteomes" id="UP000831019">
    <property type="component" value="Plasmid pDSM109990_c"/>
</dbReference>
<dbReference type="Pfam" id="PF07729">
    <property type="entry name" value="FCD"/>
    <property type="match status" value="1"/>
</dbReference>
<keyword evidence="3" id="KW-0804">Transcription</keyword>
<dbReference type="PROSITE" id="PS50949">
    <property type="entry name" value="HTH_GNTR"/>
    <property type="match status" value="1"/>
</dbReference>
<dbReference type="InterPro" id="IPR008920">
    <property type="entry name" value="TF_FadR/GntR_C"/>
</dbReference>
<dbReference type="SMART" id="SM00345">
    <property type="entry name" value="HTH_GNTR"/>
    <property type="match status" value="1"/>
</dbReference>
<dbReference type="InterPro" id="IPR036390">
    <property type="entry name" value="WH_DNA-bd_sf"/>
</dbReference>
<dbReference type="InterPro" id="IPR036388">
    <property type="entry name" value="WH-like_DNA-bd_sf"/>
</dbReference>
<dbReference type="InterPro" id="IPR000524">
    <property type="entry name" value="Tscrpt_reg_HTH_GntR"/>
</dbReference>
<feature type="domain" description="HTH gntR-type" evidence="4">
    <location>
        <begin position="1"/>
        <end position="67"/>
    </location>
</feature>
<sequence length="246" mass="27055">MLLVDATAALRSKILSGTFDVGKKLREVTVAEELNVSRTIARLAMSTLEHEGLLVREPNRGSWIRLFSIDEIADAIEVRGELEAMAARKVAEHGLSDESIRTFQAILDDSDTLLKAGVRSAADQSTWRELNVSYHAMLISASQSRALPNSIEQISHLPLVSTSAIVFDKTDDALGQHQLEDAFADHVEIFDAMKARQGMRAADRMREHAYKNAQNKRRNLADPNAMKAARALPGGALIAQSNHTET</sequence>
<keyword evidence="2" id="KW-0238">DNA-binding</keyword>
<keyword evidence="6" id="KW-1185">Reference proteome</keyword>
<keyword evidence="5" id="KW-0614">Plasmid</keyword>
<dbReference type="CDD" id="cd07377">
    <property type="entry name" value="WHTH_GntR"/>
    <property type="match status" value="1"/>
</dbReference>
<accession>A0ABY3ZS40</accession>
<dbReference type="SMART" id="SM00895">
    <property type="entry name" value="FCD"/>
    <property type="match status" value="1"/>
</dbReference>
<protein>
    <submittedName>
        <fullName evidence="5">D-xylose utilization operon transcriptional repressor</fullName>
    </submittedName>
</protein>
<dbReference type="Gene3D" id="1.10.10.10">
    <property type="entry name" value="Winged helix-like DNA-binding domain superfamily/Winged helix DNA-binding domain"/>
    <property type="match status" value="1"/>
</dbReference>
<evidence type="ECO:0000259" key="4">
    <source>
        <dbReference type="PROSITE" id="PS50949"/>
    </source>
</evidence>
<dbReference type="SUPFAM" id="SSF48008">
    <property type="entry name" value="GntR ligand-binding domain-like"/>
    <property type="match status" value="1"/>
</dbReference>
<dbReference type="EMBL" id="CP085147">
    <property type="protein sequence ID" value="UOA17047.1"/>
    <property type="molecule type" value="Genomic_DNA"/>
</dbReference>
<proteinExistence type="predicted"/>
<dbReference type="SUPFAM" id="SSF46785">
    <property type="entry name" value="Winged helix' DNA-binding domain"/>
    <property type="match status" value="1"/>
</dbReference>